<proteinExistence type="predicted"/>
<dbReference type="Proteomes" id="UP000054538">
    <property type="component" value="Unassembled WGS sequence"/>
</dbReference>
<protein>
    <submittedName>
        <fullName evidence="2">Uncharacterized protein</fullName>
    </submittedName>
</protein>
<dbReference type="AlphaFoldDB" id="A0A0D0DUU1"/>
<dbReference type="EMBL" id="KN825226">
    <property type="protein sequence ID" value="KIK92956.1"/>
    <property type="molecule type" value="Genomic_DNA"/>
</dbReference>
<evidence type="ECO:0000313" key="2">
    <source>
        <dbReference type="EMBL" id="KIK92956.1"/>
    </source>
</evidence>
<feature type="compositionally biased region" description="Polar residues" evidence="1">
    <location>
        <begin position="206"/>
        <end position="220"/>
    </location>
</feature>
<keyword evidence="3" id="KW-1185">Reference proteome</keyword>
<sequence length="516" mass="54563">MDELYALEREEAMRRAEYEARHAEALRRAEYEARNAGMIYFRGRTSKSATTSPVPTPYHSGLPLKSAGTDGASFGVSGITDWPEGDDSGRHLDKASQAKRRMSGPAWQMTGMTQDVRPGQQLPGFASSSAAGPEASGGRITLGPDPPNLLQPPHPPAYPHLVTHEDSPSPLSSDSDSIQPHHPHQHPSHASFVRPCATYPPPGTSVELSPQGTSTVKPEFTFTPSASPFLGPLRTLNLHSANPSRAPSPISLPPARAHNQNDAPVSPVEGHSIRQRSRGSSHVGSPPSFRGIFSPSSRKKSSSDVPQMAALPHVHSYPGHLSLAGQADRNHSLPTPQLSSGPSSSSGSSPGSFTYPLGSGVYSTRPTFETGPMTQSPPSSRPASPPHGGNGLPHPASNGHHLAYSVRLAFAMTPIKSSGPPRNTSWPNPQAMKVNGLPSATATSNIFSCSSVPASRAGSPPITLPPLKLNSTPNSPGDDEDMSSSDDEGTFIAEKKARKIELPGFKEFEAATRNTR</sequence>
<dbReference type="InParanoid" id="A0A0D0DUU1"/>
<feature type="region of interest" description="Disordered" evidence="1">
    <location>
        <begin position="451"/>
        <end position="495"/>
    </location>
</feature>
<feature type="region of interest" description="Disordered" evidence="1">
    <location>
        <begin position="79"/>
        <end position="220"/>
    </location>
</feature>
<feature type="compositionally biased region" description="Pro residues" evidence="1">
    <location>
        <begin position="144"/>
        <end position="158"/>
    </location>
</feature>
<feature type="region of interest" description="Disordered" evidence="1">
    <location>
        <begin position="233"/>
        <end position="399"/>
    </location>
</feature>
<feature type="compositionally biased region" description="Low complexity" evidence="1">
    <location>
        <begin position="168"/>
        <end position="177"/>
    </location>
</feature>
<gene>
    <name evidence="2" type="ORF">PAXRUDRAFT_146148</name>
</gene>
<feature type="compositionally biased region" description="Acidic residues" evidence="1">
    <location>
        <begin position="477"/>
        <end position="489"/>
    </location>
</feature>
<evidence type="ECO:0000313" key="3">
    <source>
        <dbReference type="Proteomes" id="UP000054538"/>
    </source>
</evidence>
<feature type="compositionally biased region" description="Low complexity" evidence="1">
    <location>
        <begin position="339"/>
        <end position="352"/>
    </location>
</feature>
<reference evidence="3" key="2">
    <citation type="submission" date="2015-01" db="EMBL/GenBank/DDBJ databases">
        <title>Evolutionary Origins and Diversification of the Mycorrhizal Mutualists.</title>
        <authorList>
            <consortium name="DOE Joint Genome Institute"/>
            <consortium name="Mycorrhizal Genomics Consortium"/>
            <person name="Kohler A."/>
            <person name="Kuo A."/>
            <person name="Nagy L.G."/>
            <person name="Floudas D."/>
            <person name="Copeland A."/>
            <person name="Barry K.W."/>
            <person name="Cichocki N."/>
            <person name="Veneault-Fourrey C."/>
            <person name="LaButti K."/>
            <person name="Lindquist E.A."/>
            <person name="Lipzen A."/>
            <person name="Lundell T."/>
            <person name="Morin E."/>
            <person name="Murat C."/>
            <person name="Riley R."/>
            <person name="Ohm R."/>
            <person name="Sun H."/>
            <person name="Tunlid A."/>
            <person name="Henrissat B."/>
            <person name="Grigoriev I.V."/>
            <person name="Hibbett D.S."/>
            <person name="Martin F."/>
        </authorList>
    </citation>
    <scope>NUCLEOTIDE SEQUENCE [LARGE SCALE GENOMIC DNA]</scope>
    <source>
        <strain evidence="3">Ve08.2h10</strain>
    </source>
</reference>
<accession>A0A0D0DUU1</accession>
<evidence type="ECO:0000256" key="1">
    <source>
        <dbReference type="SAM" id="MobiDB-lite"/>
    </source>
</evidence>
<dbReference type="OrthoDB" id="654211at2759"/>
<organism evidence="2 3">
    <name type="scientific">Paxillus rubicundulus Ve08.2h10</name>
    <dbReference type="NCBI Taxonomy" id="930991"/>
    <lineage>
        <taxon>Eukaryota</taxon>
        <taxon>Fungi</taxon>
        <taxon>Dikarya</taxon>
        <taxon>Basidiomycota</taxon>
        <taxon>Agaricomycotina</taxon>
        <taxon>Agaricomycetes</taxon>
        <taxon>Agaricomycetidae</taxon>
        <taxon>Boletales</taxon>
        <taxon>Paxilineae</taxon>
        <taxon>Paxillaceae</taxon>
        <taxon>Paxillus</taxon>
    </lineage>
</organism>
<reference evidence="2 3" key="1">
    <citation type="submission" date="2014-04" db="EMBL/GenBank/DDBJ databases">
        <authorList>
            <consortium name="DOE Joint Genome Institute"/>
            <person name="Kuo A."/>
            <person name="Kohler A."/>
            <person name="Jargeat P."/>
            <person name="Nagy L.G."/>
            <person name="Floudas D."/>
            <person name="Copeland A."/>
            <person name="Barry K.W."/>
            <person name="Cichocki N."/>
            <person name="Veneault-Fourrey C."/>
            <person name="LaButti K."/>
            <person name="Lindquist E.A."/>
            <person name="Lipzen A."/>
            <person name="Lundell T."/>
            <person name="Morin E."/>
            <person name="Murat C."/>
            <person name="Sun H."/>
            <person name="Tunlid A."/>
            <person name="Henrissat B."/>
            <person name="Grigoriev I.V."/>
            <person name="Hibbett D.S."/>
            <person name="Martin F."/>
            <person name="Nordberg H.P."/>
            <person name="Cantor M.N."/>
            <person name="Hua S.X."/>
        </authorList>
    </citation>
    <scope>NUCLEOTIDE SEQUENCE [LARGE SCALE GENOMIC DNA]</scope>
    <source>
        <strain evidence="2 3">Ve08.2h10</strain>
    </source>
</reference>
<dbReference type="HOGENOM" id="CLU_012801_1_0_1"/>
<feature type="compositionally biased region" description="Low complexity" evidence="1">
    <location>
        <begin position="124"/>
        <end position="138"/>
    </location>
</feature>
<dbReference type="STRING" id="930991.A0A0D0DUU1"/>
<name>A0A0D0DUU1_9AGAM</name>
<feature type="compositionally biased region" description="Basic and acidic residues" evidence="1">
    <location>
        <begin position="87"/>
        <end position="96"/>
    </location>
</feature>